<evidence type="ECO:0000256" key="3">
    <source>
        <dbReference type="ARBA" id="ARBA00022786"/>
    </source>
</evidence>
<dbReference type="Gene3D" id="1.20.1280.50">
    <property type="match status" value="1"/>
</dbReference>
<dbReference type="Pfam" id="PF15965">
    <property type="entry name" value="zf-TRAF_2"/>
    <property type="match status" value="1"/>
</dbReference>
<keyword evidence="3" id="KW-0833">Ubl conjugation pathway</keyword>
<organism evidence="7 8">
    <name type="scientific">Gadus morhua</name>
    <name type="common">Atlantic cod</name>
    <dbReference type="NCBI Taxonomy" id="8049"/>
    <lineage>
        <taxon>Eukaryota</taxon>
        <taxon>Metazoa</taxon>
        <taxon>Chordata</taxon>
        <taxon>Craniata</taxon>
        <taxon>Vertebrata</taxon>
        <taxon>Euteleostomi</taxon>
        <taxon>Actinopterygii</taxon>
        <taxon>Neopterygii</taxon>
        <taxon>Teleostei</taxon>
        <taxon>Neoteleostei</taxon>
        <taxon>Acanthomorphata</taxon>
        <taxon>Zeiogadaria</taxon>
        <taxon>Gadariae</taxon>
        <taxon>Gadiformes</taxon>
        <taxon>Gadoidei</taxon>
        <taxon>Gadidae</taxon>
        <taxon>Gadus</taxon>
    </lineage>
</organism>
<proteinExistence type="predicted"/>
<feature type="region of interest" description="Disordered" evidence="5">
    <location>
        <begin position="272"/>
        <end position="305"/>
    </location>
</feature>
<dbReference type="GO" id="GO:0008270">
    <property type="term" value="F:zinc ion binding"/>
    <property type="evidence" value="ECO:0007669"/>
    <property type="project" value="UniProtKB-KW"/>
</dbReference>
<dbReference type="InterPro" id="IPR001810">
    <property type="entry name" value="F-box_dom"/>
</dbReference>
<keyword evidence="2" id="KW-0863">Zinc-finger</keyword>
<dbReference type="PANTHER" id="PTHR15933:SF21">
    <property type="entry name" value="F-BOX ONLY PROTEIN 40"/>
    <property type="match status" value="1"/>
</dbReference>
<reference evidence="7" key="1">
    <citation type="submission" date="2025-08" db="UniProtKB">
        <authorList>
            <consortium name="Ensembl"/>
        </authorList>
    </citation>
    <scope>IDENTIFICATION</scope>
</reference>
<reference evidence="7" key="2">
    <citation type="submission" date="2025-09" db="UniProtKB">
        <authorList>
            <consortium name="Ensembl"/>
        </authorList>
    </citation>
    <scope>IDENTIFICATION</scope>
</reference>
<dbReference type="SUPFAM" id="SSF81383">
    <property type="entry name" value="F-box domain"/>
    <property type="match status" value="1"/>
</dbReference>
<evidence type="ECO:0000256" key="5">
    <source>
        <dbReference type="SAM" id="MobiDB-lite"/>
    </source>
</evidence>
<feature type="compositionally biased region" description="Gly residues" evidence="5">
    <location>
        <begin position="580"/>
        <end position="590"/>
    </location>
</feature>
<evidence type="ECO:0000256" key="4">
    <source>
        <dbReference type="ARBA" id="ARBA00022833"/>
    </source>
</evidence>
<evidence type="ECO:0000313" key="7">
    <source>
        <dbReference type="Ensembl" id="ENSGMOP00000064666.1"/>
    </source>
</evidence>
<evidence type="ECO:0000256" key="2">
    <source>
        <dbReference type="ARBA" id="ARBA00022771"/>
    </source>
</evidence>
<dbReference type="InterPro" id="IPR001293">
    <property type="entry name" value="Znf_TRAF"/>
</dbReference>
<feature type="region of interest" description="Disordered" evidence="5">
    <location>
        <begin position="183"/>
        <end position="208"/>
    </location>
</feature>
<feature type="region of interest" description="Disordered" evidence="5">
    <location>
        <begin position="1"/>
        <end position="29"/>
    </location>
</feature>
<dbReference type="InterPro" id="IPR036047">
    <property type="entry name" value="F-box-like_dom_sf"/>
</dbReference>
<evidence type="ECO:0000313" key="8">
    <source>
        <dbReference type="Proteomes" id="UP000694546"/>
    </source>
</evidence>
<dbReference type="Proteomes" id="UP000694546">
    <property type="component" value="Chromosome 7"/>
</dbReference>
<evidence type="ECO:0000259" key="6">
    <source>
        <dbReference type="PROSITE" id="PS50181"/>
    </source>
</evidence>
<dbReference type="Gene3D" id="3.30.40.10">
    <property type="entry name" value="Zinc/RING finger domain, C3HC4 (zinc finger)"/>
    <property type="match status" value="1"/>
</dbReference>
<keyword evidence="4" id="KW-0862">Zinc</keyword>
<feature type="compositionally biased region" description="Low complexity" evidence="5">
    <location>
        <begin position="286"/>
        <end position="297"/>
    </location>
</feature>
<keyword evidence="1" id="KW-0479">Metal-binding</keyword>
<accession>A0A8C5CQM2</accession>
<dbReference type="GO" id="GO:0005737">
    <property type="term" value="C:cytoplasm"/>
    <property type="evidence" value="ECO:0007669"/>
    <property type="project" value="TreeGrafter"/>
</dbReference>
<dbReference type="Ensembl" id="ENSGMOT00000024922.1">
    <property type="protein sequence ID" value="ENSGMOP00000064666.1"/>
    <property type="gene ID" value="ENSGMOG00000023191.1"/>
</dbReference>
<dbReference type="AlphaFoldDB" id="A0A8C5CQM2"/>
<feature type="compositionally biased region" description="Pro residues" evidence="5">
    <location>
        <begin position="566"/>
        <end position="578"/>
    </location>
</feature>
<dbReference type="InterPro" id="IPR013083">
    <property type="entry name" value="Znf_RING/FYVE/PHD"/>
</dbReference>
<dbReference type="InterPro" id="IPR031890">
    <property type="entry name" value="Fbxo30/Fbxo40"/>
</dbReference>
<dbReference type="GeneTree" id="ENSGT00950000183204"/>
<dbReference type="OMA" id="LVWEFSH"/>
<protein>
    <submittedName>
        <fullName evidence="7">F-box only protein 40-like</fullName>
    </submittedName>
</protein>
<dbReference type="SUPFAM" id="SSF49599">
    <property type="entry name" value="TRAF domain-like"/>
    <property type="match status" value="1"/>
</dbReference>
<name>A0A8C5CQM2_GADMO</name>
<dbReference type="Gene3D" id="3.30.40.150">
    <property type="entry name" value="TRAF-like zinc-finger, N-terminal subdomain"/>
    <property type="match status" value="1"/>
</dbReference>
<feature type="compositionally biased region" description="Basic residues" evidence="5">
    <location>
        <begin position="1"/>
        <end position="10"/>
    </location>
</feature>
<feature type="region of interest" description="Disordered" evidence="5">
    <location>
        <begin position="566"/>
        <end position="590"/>
    </location>
</feature>
<dbReference type="PROSITE" id="PS50181">
    <property type="entry name" value="FBOX"/>
    <property type="match status" value="1"/>
</dbReference>
<dbReference type="InterPro" id="IPR043013">
    <property type="entry name" value="Znf_TRAF_N"/>
</dbReference>
<feature type="region of interest" description="Disordered" evidence="5">
    <location>
        <begin position="222"/>
        <end position="244"/>
    </location>
</feature>
<sequence length="728" mass="79783">MFIKITKHQHPLPPVQSRRSRPPAAPGLHPHCESCYSRRCRARPEGPGSCALAPCPLLCGAVFHLCKQEEHALLCPRQRRPCLNAAYGCPHAMPRAARAAHLASCPASVVSCSMEWTRWPVDHTDPHHLGALQAEVLTEERGRREEGGGRGRGGALDLAMALADQRVLYSRLKMKPLYPELMEPEEEGAGGGGTKEGGVEPTTVTDGDAVATKQAAVGGLINEGAEGDKAPEEADAGQRSGTGINTEKYNLCDMMFSMEKGGCAVAERTQGAAKQEAKTSDGVMEGGPQQAPGGPQQDTGRTGHAPWQDGVLERLGEELSPAEYNMYMVHHGRMLLTFGKIQACTPREKDFVYGSLEPIPLQSLQSFKVPVSFHYKQRVQMAYDAAQRVQSEERSVDTSDLEVKEEDWHQDEADSTLLGYAELEVMGHKISDTKGTDGHYVDVGTQTHSFRTAPFRRTTTLEEVTAGGPAKLRLQLQAGSVSSRHNKATSAFTFSCGHCFHRSEFPRHFRNVHADVQTCLSGWFEQRCPLSYLGCTFSQRRFQPSTHKATVTYNQELSCFNLCPGDGPPTAPPGPPPGAQGRGRGRGPGGRDSLSGLPYEVLCHVASFLDSLSLSQLALVSRLLRDVCSSLLRDRGMVTLRWEKKTYTHGGAKWRARPVWEFSHLFSTVDTWCFADVPPISAHLRVCPYYKPSLGHQPVALAGMKERQDGPSERQTLVNQFMGNRLPL</sequence>
<feature type="domain" description="F-box" evidence="6">
    <location>
        <begin position="591"/>
        <end position="645"/>
    </location>
</feature>
<gene>
    <name evidence="7" type="primary">LOC115547744</name>
</gene>
<dbReference type="PANTHER" id="PTHR15933">
    <property type="entry name" value="PROTEIN CBG16327"/>
    <property type="match status" value="1"/>
</dbReference>
<keyword evidence="8" id="KW-1185">Reference proteome</keyword>
<dbReference type="GO" id="GO:0061630">
    <property type="term" value="F:ubiquitin protein ligase activity"/>
    <property type="evidence" value="ECO:0007669"/>
    <property type="project" value="InterPro"/>
</dbReference>
<dbReference type="Pfam" id="PF15966">
    <property type="entry name" value="F-box_4"/>
    <property type="match status" value="1"/>
</dbReference>
<evidence type="ECO:0000256" key="1">
    <source>
        <dbReference type="ARBA" id="ARBA00022723"/>
    </source>
</evidence>